<sequence>MTRSRRSASLALLVSLLLAPAAVRALQFTPGSECAAYCLDGSDGNSFTAKDSNTNTTDIVCHDTDYSTKSRGIKFKNCEECLSKSDHVNGTESDTYWFLYNLRYSLSTCLFGNPREVQDPVNSPCIIDYACLPLEDSLTVGFNSTADDDQGTWAYCDKNKDQFTTAKLQSCVSCLKASTDQSYLANFVVALGAGCDQRPSNGSVVGLTDTVFTTKDINGTAPEEDILARPAGAGSSTLTTGAIVGIAVGAGLLLLSGLGLFCIYWRRQKKYEATEKKGGDFFSSAAGANGSDRAASGGTYTPDPFLPPEGMQMTSSLRHMSGEGGSFGAPPHTKGMSVSSAEYYDQTEIEAQHTNYNFDPRSTNRGPNGALPSHPAYIPRAASRHGLEARSTPPPPPPPSNSNPPSIHNVPPPPAATRNTALAGESYAMHRYTASASSQHGSSSTRSTPKSSPNPPPPPPPPPSQKNKVPALTLPSIGRVCGPKKYSPPLVNRSGTPASMERDRDDVPAERPGTAMHISQPVMTTQDRFQDRPLQGGPVISTQPPPPPERQPRDAQWNEVPMKSGKSALYGY</sequence>
<feature type="compositionally biased region" description="Pro residues" evidence="1">
    <location>
        <begin position="452"/>
        <end position="464"/>
    </location>
</feature>
<feature type="compositionally biased region" description="Pro residues" evidence="1">
    <location>
        <begin position="392"/>
        <end position="402"/>
    </location>
</feature>
<comment type="caution">
    <text evidence="4">The sequence shown here is derived from an EMBL/GenBank/DDBJ whole genome shotgun (WGS) entry which is preliminary data.</text>
</comment>
<feature type="region of interest" description="Disordered" evidence="1">
    <location>
        <begin position="289"/>
        <end position="340"/>
    </location>
</feature>
<feature type="compositionally biased region" description="Basic and acidic residues" evidence="1">
    <location>
        <begin position="500"/>
        <end position="509"/>
    </location>
</feature>
<organism evidence="4 5">
    <name type="scientific">Sarocladium strictum</name>
    <name type="common">Black bundle disease fungus</name>
    <name type="synonym">Acremonium strictum</name>
    <dbReference type="NCBI Taxonomy" id="5046"/>
    <lineage>
        <taxon>Eukaryota</taxon>
        <taxon>Fungi</taxon>
        <taxon>Dikarya</taxon>
        <taxon>Ascomycota</taxon>
        <taxon>Pezizomycotina</taxon>
        <taxon>Sordariomycetes</taxon>
        <taxon>Hypocreomycetidae</taxon>
        <taxon>Hypocreales</taxon>
        <taxon>Sarocladiaceae</taxon>
        <taxon>Sarocladium</taxon>
    </lineage>
</organism>
<feature type="signal peptide" evidence="3">
    <location>
        <begin position="1"/>
        <end position="25"/>
    </location>
</feature>
<evidence type="ECO:0000313" key="5">
    <source>
        <dbReference type="Proteomes" id="UP001175261"/>
    </source>
</evidence>
<feature type="transmembrane region" description="Helical" evidence="2">
    <location>
        <begin position="242"/>
        <end position="265"/>
    </location>
</feature>
<evidence type="ECO:0000256" key="2">
    <source>
        <dbReference type="SAM" id="Phobius"/>
    </source>
</evidence>
<evidence type="ECO:0008006" key="6">
    <source>
        <dbReference type="Google" id="ProtNLM"/>
    </source>
</evidence>
<feature type="chain" id="PRO_5041467835" description="LPXTG-domain-containing protein" evidence="3">
    <location>
        <begin position="26"/>
        <end position="572"/>
    </location>
</feature>
<evidence type="ECO:0000313" key="4">
    <source>
        <dbReference type="EMBL" id="KAK0383357.1"/>
    </source>
</evidence>
<evidence type="ECO:0000256" key="1">
    <source>
        <dbReference type="SAM" id="MobiDB-lite"/>
    </source>
</evidence>
<gene>
    <name evidence="4" type="ORF">NLU13_9270</name>
</gene>
<reference evidence="4" key="1">
    <citation type="submission" date="2022-10" db="EMBL/GenBank/DDBJ databases">
        <title>Determination and structural analysis of whole genome sequence of Sarocladium strictum F4-1.</title>
        <authorList>
            <person name="Hu L."/>
            <person name="Jiang Y."/>
        </authorList>
    </citation>
    <scope>NUCLEOTIDE SEQUENCE</scope>
    <source>
        <strain evidence="4">F4-1</strain>
    </source>
</reference>
<keyword evidence="2" id="KW-1133">Transmembrane helix</keyword>
<dbReference type="AlphaFoldDB" id="A0AA39L413"/>
<evidence type="ECO:0000256" key="3">
    <source>
        <dbReference type="SAM" id="SignalP"/>
    </source>
</evidence>
<dbReference type="Proteomes" id="UP001175261">
    <property type="component" value="Unassembled WGS sequence"/>
</dbReference>
<proteinExistence type="predicted"/>
<keyword evidence="2" id="KW-0812">Transmembrane</keyword>
<keyword evidence="5" id="KW-1185">Reference proteome</keyword>
<feature type="compositionally biased region" description="Low complexity" evidence="1">
    <location>
        <begin position="435"/>
        <end position="451"/>
    </location>
</feature>
<feature type="region of interest" description="Disordered" evidence="1">
    <location>
        <begin position="356"/>
        <end position="419"/>
    </location>
</feature>
<protein>
    <recommendedName>
        <fullName evidence="6">LPXTG-domain-containing protein</fullName>
    </recommendedName>
</protein>
<feature type="compositionally biased region" description="Polar residues" evidence="1">
    <location>
        <begin position="356"/>
        <end position="366"/>
    </location>
</feature>
<accession>A0AA39L413</accession>
<feature type="region of interest" description="Disordered" evidence="1">
    <location>
        <begin position="433"/>
        <end position="572"/>
    </location>
</feature>
<keyword evidence="3" id="KW-0732">Signal</keyword>
<dbReference type="EMBL" id="JAPDFR010000009">
    <property type="protein sequence ID" value="KAK0383357.1"/>
    <property type="molecule type" value="Genomic_DNA"/>
</dbReference>
<keyword evidence="2" id="KW-0472">Membrane</keyword>
<name>A0AA39L413_SARSR</name>